<evidence type="ECO:0000256" key="11">
    <source>
        <dbReference type="ARBA" id="ARBA00022840"/>
    </source>
</evidence>
<dbReference type="STRING" id="1188229.GlitD10_2195"/>
<keyword evidence="10 24" id="KW-0547">Nucleotide-binding</keyword>
<keyword evidence="8 22" id="KW-0436">Ligase</keyword>
<dbReference type="FunFam" id="3.30.470.20:FF:000008">
    <property type="entry name" value="D-alanine--D-alanine ligase"/>
    <property type="match status" value="1"/>
</dbReference>
<dbReference type="GO" id="GO:0008360">
    <property type="term" value="P:regulation of cell shape"/>
    <property type="evidence" value="ECO:0007669"/>
    <property type="project" value="UniProtKB-KW"/>
</dbReference>
<dbReference type="Proteomes" id="UP000180235">
    <property type="component" value="Chromosome"/>
</dbReference>
<feature type="binding site" evidence="24">
    <location>
        <begin position="307"/>
        <end position="308"/>
    </location>
    <ligand>
        <name>ATP</name>
        <dbReference type="ChEBI" id="CHEBI:30616"/>
    </ligand>
</feature>
<dbReference type="PANTHER" id="PTHR23132:SF25">
    <property type="entry name" value="D-ALANINE--D-ALANINE LIGASE A"/>
    <property type="match status" value="1"/>
</dbReference>
<dbReference type="GO" id="GO:0008716">
    <property type="term" value="F:D-alanine-D-alanine ligase activity"/>
    <property type="evidence" value="ECO:0007669"/>
    <property type="project" value="UniProtKB-UniRule"/>
</dbReference>
<evidence type="ECO:0000256" key="17">
    <source>
        <dbReference type="ARBA" id="ARBA00047614"/>
    </source>
</evidence>
<dbReference type="AlphaFoldDB" id="A0A1J0AF15"/>
<comment type="pathway">
    <text evidence="4 22">Cell wall biogenesis; peptidoglycan biosynthesis.</text>
</comment>
<evidence type="ECO:0000256" key="22">
    <source>
        <dbReference type="HAMAP-Rule" id="MF_00047"/>
    </source>
</evidence>
<feature type="binding site" evidence="25">
    <location>
        <position position="310"/>
    </location>
    <ligand>
        <name>Mg(2+)</name>
        <dbReference type="ChEBI" id="CHEBI:18420"/>
        <label>2</label>
    </ligand>
</feature>
<evidence type="ECO:0000256" key="7">
    <source>
        <dbReference type="ARBA" id="ARBA00022490"/>
    </source>
</evidence>
<keyword evidence="29" id="KW-1185">Reference proteome</keyword>
<dbReference type="HAMAP" id="MF_00047">
    <property type="entry name" value="Dala_Dala_lig"/>
    <property type="match status" value="1"/>
</dbReference>
<evidence type="ECO:0000256" key="5">
    <source>
        <dbReference type="ARBA" id="ARBA00010871"/>
    </source>
</evidence>
<protein>
    <recommendedName>
        <fullName evidence="19 22">D-alanine--D-alanine ligase</fullName>
        <ecNumber evidence="6 22">6.3.2.4</ecNumber>
    </recommendedName>
    <alternativeName>
        <fullName evidence="21 22">D-Ala-D-Ala ligase</fullName>
    </alternativeName>
    <alternativeName>
        <fullName evidence="20 22">D-alanylalanine synthetase</fullName>
    </alternativeName>
</protein>
<comment type="similarity">
    <text evidence="5 22">Belongs to the D-alanine--D-alanine ligase family.</text>
</comment>
<keyword evidence="16 22" id="KW-0961">Cell wall biogenesis/degradation</keyword>
<dbReference type="EMBL" id="CP017675">
    <property type="protein sequence ID" value="APB34524.1"/>
    <property type="molecule type" value="Genomic_DNA"/>
</dbReference>
<feature type="active site" evidence="23">
    <location>
        <position position="319"/>
    </location>
</feature>
<evidence type="ECO:0000313" key="29">
    <source>
        <dbReference type="Proteomes" id="UP000180235"/>
    </source>
</evidence>
<proteinExistence type="inferred from homology"/>
<organism evidence="28 29">
    <name type="scientific">Gloeomargarita lithophora Alchichica-D10</name>
    <dbReference type="NCBI Taxonomy" id="1188229"/>
    <lineage>
        <taxon>Bacteria</taxon>
        <taxon>Bacillati</taxon>
        <taxon>Cyanobacteriota</taxon>
        <taxon>Cyanophyceae</taxon>
        <taxon>Gloeomargaritales</taxon>
        <taxon>Gloeomargaritaceae</taxon>
        <taxon>Gloeomargarita</taxon>
    </lineage>
</organism>
<dbReference type="KEGG" id="glt:GlitD10_2195"/>
<evidence type="ECO:0000256" key="19">
    <source>
        <dbReference type="ARBA" id="ARBA00068427"/>
    </source>
</evidence>
<dbReference type="GO" id="GO:0046872">
    <property type="term" value="F:metal ion binding"/>
    <property type="evidence" value="ECO:0007669"/>
    <property type="project" value="UniProtKB-KW"/>
</dbReference>
<evidence type="ECO:0000256" key="18">
    <source>
        <dbReference type="ARBA" id="ARBA00060592"/>
    </source>
</evidence>
<evidence type="ECO:0000256" key="6">
    <source>
        <dbReference type="ARBA" id="ARBA00012216"/>
    </source>
</evidence>
<evidence type="ECO:0000256" key="26">
    <source>
        <dbReference type="PROSITE-ProRule" id="PRU00409"/>
    </source>
</evidence>
<keyword evidence="7 22" id="KW-0963">Cytoplasm</keyword>
<evidence type="ECO:0000256" key="23">
    <source>
        <dbReference type="PIRSR" id="PIRSR039102-1"/>
    </source>
</evidence>
<dbReference type="NCBIfam" id="TIGR01205">
    <property type="entry name" value="D_ala_D_alaTIGR"/>
    <property type="match status" value="1"/>
</dbReference>
<sequence length="347" mass="37608">MIRVGLLFGGQSAEHEISVQSARNILAALSPTRYEPVPIGITRQGQWWLAELDWLAQASPQKLPPFVQGLTPVAVVPSQGLVGLRQHQWEPLPVDVVFPVLHGPRGEDGTVQGLLTLAGLPFVGAGVLGSAVGMDKEVMKRLLTQAGIPVGNYRCYRRGQAVNPETVIAALGLPVFVKPANLGSSVGVTRVRTAEELRPALEKAWQYDAKVLVEQAITGREIECAILDGSPPQASVAGEIIPQHDFYSYEAKYLDDQGALLKMPADLTPDQVTQVQALSVQVFQVLECAGLGRVDWFFTPDGTWIVNEINTIPGFTQISMYPKLWELSGISYGDLVNRLLELALGAD</sequence>
<dbReference type="InterPro" id="IPR011761">
    <property type="entry name" value="ATP-grasp"/>
</dbReference>
<evidence type="ECO:0000256" key="12">
    <source>
        <dbReference type="ARBA" id="ARBA00022842"/>
    </source>
</evidence>
<evidence type="ECO:0000256" key="3">
    <source>
        <dbReference type="ARBA" id="ARBA00004496"/>
    </source>
</evidence>
<feature type="binding site" evidence="24">
    <location>
        <begin position="184"/>
        <end position="185"/>
    </location>
    <ligand>
        <name>ATP</name>
        <dbReference type="ChEBI" id="CHEBI:30616"/>
    </ligand>
</feature>
<dbReference type="RefSeq" id="WP_071454953.1">
    <property type="nucleotide sequence ID" value="NZ_CP017675.1"/>
</dbReference>
<dbReference type="SUPFAM" id="SSF56059">
    <property type="entry name" value="Glutathione synthetase ATP-binding domain-like"/>
    <property type="match status" value="1"/>
</dbReference>
<dbReference type="PROSITE" id="PS00843">
    <property type="entry name" value="DALA_DALA_LIGASE_1"/>
    <property type="match status" value="1"/>
</dbReference>
<dbReference type="NCBIfam" id="NF002378">
    <property type="entry name" value="PRK01372.1"/>
    <property type="match status" value="1"/>
</dbReference>
<dbReference type="GO" id="GO:0005524">
    <property type="term" value="F:ATP binding"/>
    <property type="evidence" value="ECO:0007669"/>
    <property type="project" value="UniProtKB-UniRule"/>
</dbReference>
<evidence type="ECO:0000259" key="27">
    <source>
        <dbReference type="PROSITE" id="PS50975"/>
    </source>
</evidence>
<comment type="pathway">
    <text evidence="18">Glycan biosynthesis.</text>
</comment>
<feature type="domain" description="ATP-grasp" evidence="27">
    <location>
        <begin position="140"/>
        <end position="341"/>
    </location>
</feature>
<evidence type="ECO:0000256" key="13">
    <source>
        <dbReference type="ARBA" id="ARBA00022960"/>
    </source>
</evidence>
<dbReference type="InterPro" id="IPR011127">
    <property type="entry name" value="Dala_Dala_lig_N"/>
</dbReference>
<evidence type="ECO:0000313" key="28">
    <source>
        <dbReference type="EMBL" id="APB34524.1"/>
    </source>
</evidence>
<dbReference type="SUPFAM" id="SSF52440">
    <property type="entry name" value="PreATP-grasp domain"/>
    <property type="match status" value="1"/>
</dbReference>
<feature type="binding site" evidence="24">
    <location>
        <position position="136"/>
    </location>
    <ligand>
        <name>ATP</name>
        <dbReference type="ChEBI" id="CHEBI:30616"/>
    </ligand>
</feature>
<evidence type="ECO:0000256" key="9">
    <source>
        <dbReference type="ARBA" id="ARBA00022723"/>
    </source>
</evidence>
<feature type="binding site" evidence="25">
    <location>
        <position position="295"/>
    </location>
    <ligand>
        <name>Mg(2+)</name>
        <dbReference type="ChEBI" id="CHEBI:18420"/>
        <label>1</label>
    </ligand>
</feature>
<evidence type="ECO:0000256" key="1">
    <source>
        <dbReference type="ARBA" id="ARBA00001936"/>
    </source>
</evidence>
<comment type="function">
    <text evidence="2 22">Cell wall formation.</text>
</comment>
<evidence type="ECO:0000256" key="4">
    <source>
        <dbReference type="ARBA" id="ARBA00004752"/>
    </source>
</evidence>
<dbReference type="PROSITE" id="PS50975">
    <property type="entry name" value="ATP_GRASP"/>
    <property type="match status" value="1"/>
</dbReference>
<dbReference type="EC" id="6.3.2.4" evidence="6 22"/>
<comment type="subcellular location">
    <subcellularLocation>
        <location evidence="3 22">Cytoplasm</location>
    </subcellularLocation>
</comment>
<comment type="cofactor">
    <cofactor evidence="25">
        <name>Mg(2+)</name>
        <dbReference type="ChEBI" id="CHEBI:18420"/>
    </cofactor>
    <cofactor evidence="25">
        <name>Mn(2+)</name>
        <dbReference type="ChEBI" id="CHEBI:29035"/>
    </cofactor>
    <text evidence="25">Binds 2 magnesium or manganese ions per subunit.</text>
</comment>
<dbReference type="Pfam" id="PF01820">
    <property type="entry name" value="Dala_Dala_lig_N"/>
    <property type="match status" value="1"/>
</dbReference>
<name>A0A1J0AF15_9CYAN</name>
<dbReference type="PANTHER" id="PTHR23132">
    <property type="entry name" value="D-ALANINE--D-ALANINE LIGASE"/>
    <property type="match status" value="1"/>
</dbReference>
<dbReference type="GO" id="GO:0005829">
    <property type="term" value="C:cytosol"/>
    <property type="evidence" value="ECO:0007669"/>
    <property type="project" value="TreeGrafter"/>
</dbReference>
<dbReference type="Pfam" id="PF07478">
    <property type="entry name" value="Dala_Dala_lig_C"/>
    <property type="match status" value="1"/>
</dbReference>
<keyword evidence="12 25" id="KW-0460">Magnesium</keyword>
<accession>A0A1J0AF15</accession>
<evidence type="ECO:0000256" key="25">
    <source>
        <dbReference type="PIRSR" id="PIRSR039102-3"/>
    </source>
</evidence>
<gene>
    <name evidence="22 28" type="primary">ddl</name>
    <name evidence="28" type="ORF">GlitD10_2195</name>
</gene>
<dbReference type="GO" id="GO:0071555">
    <property type="term" value="P:cell wall organization"/>
    <property type="evidence" value="ECO:0007669"/>
    <property type="project" value="UniProtKB-KW"/>
</dbReference>
<dbReference type="GO" id="GO:0009252">
    <property type="term" value="P:peptidoglycan biosynthetic process"/>
    <property type="evidence" value="ECO:0007669"/>
    <property type="project" value="UniProtKB-UniRule"/>
</dbReference>
<feature type="binding site" evidence="24">
    <location>
        <begin position="214"/>
        <end position="221"/>
    </location>
    <ligand>
        <name>ATP</name>
        <dbReference type="ChEBI" id="CHEBI:30616"/>
    </ligand>
</feature>
<dbReference type="FunFam" id="3.30.1490.20:FF:000007">
    <property type="entry name" value="D-alanine--D-alanine ligase"/>
    <property type="match status" value="1"/>
</dbReference>
<evidence type="ECO:0000256" key="14">
    <source>
        <dbReference type="ARBA" id="ARBA00022984"/>
    </source>
</evidence>
<dbReference type="InterPro" id="IPR005905">
    <property type="entry name" value="D_ala_D_ala"/>
</dbReference>
<evidence type="ECO:0000256" key="15">
    <source>
        <dbReference type="ARBA" id="ARBA00023211"/>
    </source>
</evidence>
<comment type="catalytic activity">
    <reaction evidence="17 22">
        <text>2 D-alanine + ATP = D-alanyl-D-alanine + ADP + phosphate + H(+)</text>
        <dbReference type="Rhea" id="RHEA:11224"/>
        <dbReference type="ChEBI" id="CHEBI:15378"/>
        <dbReference type="ChEBI" id="CHEBI:30616"/>
        <dbReference type="ChEBI" id="CHEBI:43474"/>
        <dbReference type="ChEBI" id="CHEBI:57416"/>
        <dbReference type="ChEBI" id="CHEBI:57822"/>
        <dbReference type="ChEBI" id="CHEBI:456216"/>
        <dbReference type="EC" id="6.3.2.4"/>
    </reaction>
</comment>
<feature type="binding site" evidence="24">
    <location>
        <begin position="176"/>
        <end position="178"/>
    </location>
    <ligand>
        <name>ATP</name>
        <dbReference type="ChEBI" id="CHEBI:30616"/>
    </ligand>
</feature>
<feature type="active site" evidence="23">
    <location>
        <position position="14"/>
    </location>
</feature>
<dbReference type="Gene3D" id="3.40.50.20">
    <property type="match status" value="1"/>
</dbReference>
<dbReference type="InterPro" id="IPR000291">
    <property type="entry name" value="D-Ala_lig_Van_CS"/>
</dbReference>
<evidence type="ECO:0000256" key="20">
    <source>
        <dbReference type="ARBA" id="ARBA00076288"/>
    </source>
</evidence>
<evidence type="ECO:0000256" key="2">
    <source>
        <dbReference type="ARBA" id="ARBA00003921"/>
    </source>
</evidence>
<comment type="cofactor">
    <cofactor evidence="1">
        <name>Mn(2+)</name>
        <dbReference type="ChEBI" id="CHEBI:29035"/>
    </cofactor>
</comment>
<dbReference type="Gene3D" id="3.30.1490.20">
    <property type="entry name" value="ATP-grasp fold, A domain"/>
    <property type="match status" value="1"/>
</dbReference>
<keyword evidence="15 25" id="KW-0464">Manganese</keyword>
<feature type="binding site" evidence="25">
    <location>
        <position position="308"/>
    </location>
    <ligand>
        <name>Mg(2+)</name>
        <dbReference type="ChEBI" id="CHEBI:18420"/>
        <label>2</label>
    </ligand>
</feature>
<evidence type="ECO:0000256" key="16">
    <source>
        <dbReference type="ARBA" id="ARBA00023316"/>
    </source>
</evidence>
<evidence type="ECO:0000256" key="10">
    <source>
        <dbReference type="ARBA" id="ARBA00022741"/>
    </source>
</evidence>
<keyword evidence="13 22" id="KW-0133">Cell shape</keyword>
<keyword evidence="14 22" id="KW-0573">Peptidoglycan synthesis</keyword>
<keyword evidence="9 25" id="KW-0479">Metal-binding</keyword>
<dbReference type="InterPro" id="IPR011095">
    <property type="entry name" value="Dala_Dala_lig_C"/>
</dbReference>
<dbReference type="InterPro" id="IPR016185">
    <property type="entry name" value="PreATP-grasp_dom_sf"/>
</dbReference>
<reference evidence="28 29" key="1">
    <citation type="submission" date="2016-10" db="EMBL/GenBank/DDBJ databases">
        <title>Description of Gloeomargarita lithophora gen. nov., sp. nov., a thylakoid-bearing basal-branching cyanobacterium with intracellular carbonates, and proposal for Gloeomargaritales ord. nov.</title>
        <authorList>
            <person name="Moreira D."/>
            <person name="Tavera R."/>
            <person name="Benzerara K."/>
            <person name="Skouri-Panet F."/>
            <person name="Couradeau E."/>
            <person name="Gerard E."/>
            <person name="Loussert C."/>
            <person name="Novelo E."/>
            <person name="Zivanovic Y."/>
            <person name="Lopez-Garcia P."/>
        </authorList>
    </citation>
    <scope>NUCLEOTIDE SEQUENCE [LARGE SCALE GENOMIC DNA]</scope>
    <source>
        <strain evidence="28 29">D10</strain>
    </source>
</reference>
<evidence type="ECO:0000256" key="8">
    <source>
        <dbReference type="ARBA" id="ARBA00022598"/>
    </source>
</evidence>
<evidence type="ECO:0000256" key="21">
    <source>
        <dbReference type="ARBA" id="ARBA00077154"/>
    </source>
</evidence>
<feature type="active site" evidence="23">
    <location>
        <position position="184"/>
    </location>
</feature>
<dbReference type="OrthoDB" id="9813261at2"/>
<dbReference type="NCBIfam" id="NF002528">
    <property type="entry name" value="PRK01966.1-4"/>
    <property type="match status" value="1"/>
</dbReference>
<dbReference type="UniPathway" id="UPA00219"/>
<evidence type="ECO:0000256" key="24">
    <source>
        <dbReference type="PIRSR" id="PIRSR039102-2"/>
    </source>
</evidence>
<dbReference type="InterPro" id="IPR013815">
    <property type="entry name" value="ATP_grasp_subdomain_1"/>
</dbReference>
<dbReference type="Gene3D" id="3.30.470.20">
    <property type="entry name" value="ATP-grasp fold, B domain"/>
    <property type="match status" value="1"/>
</dbReference>
<keyword evidence="11 26" id="KW-0067">ATP-binding</keyword>
<dbReference type="PIRSF" id="PIRSF039102">
    <property type="entry name" value="Ddl/VanB"/>
    <property type="match status" value="1"/>
</dbReference>
<feature type="binding site" evidence="25">
    <location>
        <position position="308"/>
    </location>
    <ligand>
        <name>Mg(2+)</name>
        <dbReference type="ChEBI" id="CHEBI:18420"/>
        <label>1</label>
    </ligand>
</feature>